<dbReference type="AlphaFoldDB" id="A0AAV0NWC2"/>
<comment type="caution">
    <text evidence="1">The sequence shown here is derived from an EMBL/GenBank/DDBJ whole genome shotgun (WGS) entry which is preliminary data.</text>
</comment>
<evidence type="ECO:0000313" key="2">
    <source>
        <dbReference type="Proteomes" id="UP001154282"/>
    </source>
</evidence>
<proteinExistence type="predicted"/>
<gene>
    <name evidence="1" type="ORF">LITE_LOCUS35518</name>
</gene>
<reference evidence="1" key="1">
    <citation type="submission" date="2022-08" db="EMBL/GenBank/DDBJ databases">
        <authorList>
            <person name="Gutierrez-Valencia J."/>
        </authorList>
    </citation>
    <scope>NUCLEOTIDE SEQUENCE</scope>
</reference>
<keyword evidence="2" id="KW-1185">Reference proteome</keyword>
<evidence type="ECO:0000313" key="1">
    <source>
        <dbReference type="EMBL" id="CAI0462782.1"/>
    </source>
</evidence>
<name>A0AAV0NWC2_9ROSI</name>
<dbReference type="Proteomes" id="UP001154282">
    <property type="component" value="Unassembled WGS sequence"/>
</dbReference>
<sequence length="183" mass="19804">MMFNALLKILTSESSMPALVQGYTGWFLHKLLISQGNVLTIFSYSRDPLFLLKLAVCQQTNGRLQGDSTSYAASAWQRMVDVAKSFILHVQLKAFISNGKFIENPLPEESTASPPVEPAIFGSDISLGSGIPCRIAFSAVGVRHIFLIPSTKGTSGKLLLAEKHPFRSQRGKVIAIAPLAGLS</sequence>
<protein>
    <submittedName>
        <fullName evidence="1">Uncharacterized protein</fullName>
    </submittedName>
</protein>
<accession>A0AAV0NWC2</accession>
<organism evidence="1 2">
    <name type="scientific">Linum tenue</name>
    <dbReference type="NCBI Taxonomy" id="586396"/>
    <lineage>
        <taxon>Eukaryota</taxon>
        <taxon>Viridiplantae</taxon>
        <taxon>Streptophyta</taxon>
        <taxon>Embryophyta</taxon>
        <taxon>Tracheophyta</taxon>
        <taxon>Spermatophyta</taxon>
        <taxon>Magnoliopsida</taxon>
        <taxon>eudicotyledons</taxon>
        <taxon>Gunneridae</taxon>
        <taxon>Pentapetalae</taxon>
        <taxon>rosids</taxon>
        <taxon>fabids</taxon>
        <taxon>Malpighiales</taxon>
        <taxon>Linaceae</taxon>
        <taxon>Linum</taxon>
    </lineage>
</organism>
<feature type="non-terminal residue" evidence="1">
    <location>
        <position position="183"/>
    </location>
</feature>
<dbReference type="EMBL" id="CAMGYJ010000008">
    <property type="protein sequence ID" value="CAI0462782.1"/>
    <property type="molecule type" value="Genomic_DNA"/>
</dbReference>